<keyword evidence="2" id="KW-1185">Reference proteome</keyword>
<organism evidence="1 2">
    <name type="scientific">Prevotella corporis</name>
    <dbReference type="NCBI Taxonomy" id="28128"/>
    <lineage>
        <taxon>Bacteria</taxon>
        <taxon>Pseudomonadati</taxon>
        <taxon>Bacteroidota</taxon>
        <taxon>Bacteroidia</taxon>
        <taxon>Bacteroidales</taxon>
        <taxon>Prevotellaceae</taxon>
        <taxon>Prevotella</taxon>
    </lineage>
</organism>
<proteinExistence type="predicted"/>
<dbReference type="Proteomes" id="UP000070533">
    <property type="component" value="Unassembled WGS sequence"/>
</dbReference>
<evidence type="ECO:0000313" key="1">
    <source>
        <dbReference type="EMBL" id="KXA39471.1"/>
    </source>
</evidence>
<dbReference type="AlphaFoldDB" id="A0A133Q9A1"/>
<comment type="caution">
    <text evidence="1">The sequence shown here is derived from an EMBL/GenBank/DDBJ whole genome shotgun (WGS) entry which is preliminary data.</text>
</comment>
<dbReference type="PATRIC" id="fig|28128.5.peg.1330"/>
<protein>
    <submittedName>
        <fullName evidence="1">Uncharacterized protein</fullName>
    </submittedName>
</protein>
<gene>
    <name evidence="1" type="ORF">HMPREF3226_01306</name>
</gene>
<name>A0A133Q9A1_9BACT</name>
<reference evidence="2" key="1">
    <citation type="submission" date="2016-01" db="EMBL/GenBank/DDBJ databases">
        <authorList>
            <person name="Mitreva M."/>
            <person name="Pepin K.H."/>
            <person name="Mihindukulasuriya K.A."/>
            <person name="Fulton R."/>
            <person name="Fronick C."/>
            <person name="O'Laughlin M."/>
            <person name="Miner T."/>
            <person name="Herter B."/>
            <person name="Rosa B.A."/>
            <person name="Cordes M."/>
            <person name="Tomlinson C."/>
            <person name="Wollam A."/>
            <person name="Palsikar V.B."/>
            <person name="Mardis E.R."/>
            <person name="Wilson R.K."/>
        </authorList>
    </citation>
    <scope>NUCLEOTIDE SEQUENCE [LARGE SCALE GENOMIC DNA]</scope>
    <source>
        <strain evidence="2">MJR7716</strain>
    </source>
</reference>
<accession>A0A133Q9A1</accession>
<evidence type="ECO:0000313" key="2">
    <source>
        <dbReference type="Proteomes" id="UP000070533"/>
    </source>
</evidence>
<sequence length="39" mass="4489">MEIKLVGMEFQKVSFRKIKGKVSPTERSPFRLPLLGIDL</sequence>
<dbReference type="EMBL" id="LRQG01000092">
    <property type="protein sequence ID" value="KXA39471.1"/>
    <property type="molecule type" value="Genomic_DNA"/>
</dbReference>